<evidence type="ECO:0000313" key="1">
    <source>
        <dbReference type="EMBL" id="TWR26743.1"/>
    </source>
</evidence>
<reference evidence="1 2" key="1">
    <citation type="submission" date="2019-07" db="EMBL/GenBank/DDBJ databases">
        <authorList>
            <person name="Kim J."/>
        </authorList>
    </citation>
    <scope>NUCLEOTIDE SEQUENCE [LARGE SCALE GENOMIC DNA]</scope>
    <source>
        <strain evidence="1 2">MJ1a</strain>
    </source>
</reference>
<dbReference type="EMBL" id="VOEI01000002">
    <property type="protein sequence ID" value="TWR26743.1"/>
    <property type="molecule type" value="Genomic_DNA"/>
</dbReference>
<keyword evidence="2" id="KW-1185">Reference proteome</keyword>
<dbReference type="RefSeq" id="WP_146269748.1">
    <property type="nucleotide sequence ID" value="NZ_VOEI01000002.1"/>
</dbReference>
<accession>A0A563U5Z2</accession>
<dbReference type="AlphaFoldDB" id="A0A563U5Z2"/>
<organism evidence="1 2">
    <name type="scientific">Mucilaginibacter achroorhodeus</name>
    <dbReference type="NCBI Taxonomy" id="2599294"/>
    <lineage>
        <taxon>Bacteria</taxon>
        <taxon>Pseudomonadati</taxon>
        <taxon>Bacteroidota</taxon>
        <taxon>Sphingobacteriia</taxon>
        <taxon>Sphingobacteriales</taxon>
        <taxon>Sphingobacteriaceae</taxon>
        <taxon>Mucilaginibacter</taxon>
    </lineage>
</organism>
<dbReference type="OrthoDB" id="9979410at2"/>
<evidence type="ECO:0000313" key="2">
    <source>
        <dbReference type="Proteomes" id="UP000318010"/>
    </source>
</evidence>
<sequence length="181" mass="20733">MLKSGYQIKWKPGFTFSLLLTMLLFFWGLKSTVSTAKIQEHVTITGTVIHRTFSTPMVLGFNFLNPFENVRMSATLNSRSQFSITGRMKFVQNMTIAYNNTFINLYEFPGDSVHIAIDAALLDKPNFQWLKISGDHAQFSSQLNLLHDAISKLPYNKYDYSVSVPNMLDTVKMIIRDTYLL</sequence>
<protein>
    <submittedName>
        <fullName evidence="1">Uncharacterized protein</fullName>
    </submittedName>
</protein>
<name>A0A563U5Z2_9SPHI</name>
<dbReference type="Proteomes" id="UP000318010">
    <property type="component" value="Unassembled WGS sequence"/>
</dbReference>
<gene>
    <name evidence="1" type="ORF">FPZ42_06815</name>
</gene>
<comment type="caution">
    <text evidence="1">The sequence shown here is derived from an EMBL/GenBank/DDBJ whole genome shotgun (WGS) entry which is preliminary data.</text>
</comment>
<proteinExistence type="predicted"/>